<comment type="caution">
    <text evidence="2">The sequence shown here is derived from an EMBL/GenBank/DDBJ whole genome shotgun (WGS) entry which is preliminary data.</text>
</comment>
<feature type="compositionally biased region" description="Pro residues" evidence="1">
    <location>
        <begin position="160"/>
        <end position="173"/>
    </location>
</feature>
<feature type="compositionally biased region" description="Low complexity" evidence="1">
    <location>
        <begin position="410"/>
        <end position="423"/>
    </location>
</feature>
<evidence type="ECO:0000313" key="2">
    <source>
        <dbReference type="EMBL" id="RUO97148.1"/>
    </source>
</evidence>
<dbReference type="AlphaFoldDB" id="A0A433A379"/>
<feature type="region of interest" description="Disordered" evidence="1">
    <location>
        <begin position="73"/>
        <end position="119"/>
    </location>
</feature>
<evidence type="ECO:0000256" key="1">
    <source>
        <dbReference type="SAM" id="MobiDB-lite"/>
    </source>
</evidence>
<name>A0A433A379_9FUNG</name>
<reference evidence="2 3" key="1">
    <citation type="journal article" date="2018" name="New Phytol.">
        <title>Phylogenomics of Endogonaceae and evolution of mycorrhizas within Mucoromycota.</title>
        <authorList>
            <person name="Chang Y."/>
            <person name="Desiro A."/>
            <person name="Na H."/>
            <person name="Sandor L."/>
            <person name="Lipzen A."/>
            <person name="Clum A."/>
            <person name="Barry K."/>
            <person name="Grigoriev I.V."/>
            <person name="Martin F.M."/>
            <person name="Stajich J.E."/>
            <person name="Smith M.E."/>
            <person name="Bonito G."/>
            <person name="Spatafora J.W."/>
        </authorList>
    </citation>
    <scope>NUCLEOTIDE SEQUENCE [LARGE SCALE GENOMIC DNA]</scope>
    <source>
        <strain evidence="2 3">GMNB39</strain>
    </source>
</reference>
<dbReference type="EMBL" id="RBNI01018232">
    <property type="protein sequence ID" value="RUO97148.1"/>
    <property type="molecule type" value="Genomic_DNA"/>
</dbReference>
<accession>A0A433A379</accession>
<gene>
    <name evidence="2" type="ORF">BC936DRAFT_140895</name>
</gene>
<feature type="compositionally biased region" description="Polar residues" evidence="1">
    <location>
        <begin position="269"/>
        <end position="281"/>
    </location>
</feature>
<protein>
    <submittedName>
        <fullName evidence="2">Uncharacterized protein</fullName>
    </submittedName>
</protein>
<feature type="region of interest" description="Disordered" evidence="1">
    <location>
        <begin position="485"/>
        <end position="517"/>
    </location>
</feature>
<feature type="region of interest" description="Disordered" evidence="1">
    <location>
        <begin position="156"/>
        <end position="192"/>
    </location>
</feature>
<feature type="compositionally biased region" description="Low complexity" evidence="1">
    <location>
        <begin position="387"/>
        <end position="396"/>
    </location>
</feature>
<keyword evidence="3" id="KW-1185">Reference proteome</keyword>
<sequence>MLKEDANHRPNIYQVMKTVSKMRGVECPIRNIYPDTLVSHTPSAPQLPSVIFETALPPSQPLPNIVPMRRGRPVRQEKREAGSQAFQNSSISEFDPFDPFDPSRPANDAPGFSNNPTADLFSLNESSSFQSSLLNSNEFNNNGFVTGNSTSFAATSFNLPPNPSQMFSPPPDVSQPTIGLNSSGSAPKRLLTGDNSGLSIDLSADSSAAMPLTGTFAAISLQADQQPSRATSPPFGTPSTSLTTNFFHFDAKRASTSALTPAHHHTFDQLTRTHSGGSNANPWQPQQFQSQPQPSSGQVSPPQPTPTRRESSAGSFASNSSTLASSSNIPSPQESQNNRTPSPRLMSPPSTKSSITSSPSTYQSRQYPISSQSPLVQPQPVQPQPEQPLAQQQKPYKPVPPPKPVRFKLSTTSSTTSSTTVSPTVPVTKINQQNFGELTTPTVRTGTMTLPSSTTSMDAFLSKFPPAEALDAHVTQQIGGEMLAPRIGSATPGHSQTPPTAPTRPLRPTRSYSDNQV</sequence>
<proteinExistence type="predicted"/>
<evidence type="ECO:0000313" key="3">
    <source>
        <dbReference type="Proteomes" id="UP000268093"/>
    </source>
</evidence>
<feature type="compositionally biased region" description="Low complexity" evidence="1">
    <location>
        <begin position="312"/>
        <end position="332"/>
    </location>
</feature>
<organism evidence="2 3">
    <name type="scientific">Jimgerdemannia flammicorona</name>
    <dbReference type="NCBI Taxonomy" id="994334"/>
    <lineage>
        <taxon>Eukaryota</taxon>
        <taxon>Fungi</taxon>
        <taxon>Fungi incertae sedis</taxon>
        <taxon>Mucoromycota</taxon>
        <taxon>Mucoromycotina</taxon>
        <taxon>Endogonomycetes</taxon>
        <taxon>Endogonales</taxon>
        <taxon>Endogonaceae</taxon>
        <taxon>Jimgerdemannia</taxon>
    </lineage>
</organism>
<dbReference type="OrthoDB" id="2018507at2759"/>
<dbReference type="Proteomes" id="UP000268093">
    <property type="component" value="Unassembled WGS sequence"/>
</dbReference>
<feature type="compositionally biased region" description="Low complexity" evidence="1">
    <location>
        <begin position="347"/>
        <end position="361"/>
    </location>
</feature>
<feature type="compositionally biased region" description="Low complexity" evidence="1">
    <location>
        <begin position="282"/>
        <end position="300"/>
    </location>
</feature>
<feature type="region of interest" description="Disordered" evidence="1">
    <location>
        <begin position="269"/>
        <end position="423"/>
    </location>
</feature>
<feature type="compositionally biased region" description="Low complexity" evidence="1">
    <location>
        <begin position="368"/>
        <end position="379"/>
    </location>
</feature>
<feature type="compositionally biased region" description="Polar residues" evidence="1">
    <location>
        <begin position="174"/>
        <end position="185"/>
    </location>
</feature>